<reference evidence="1" key="1">
    <citation type="journal article" date="2020" name="mSystems">
        <title>Genome- and Community-Level Interaction Insights into Carbon Utilization and Element Cycling Functions of Hydrothermarchaeota in Hydrothermal Sediment.</title>
        <authorList>
            <person name="Zhou Z."/>
            <person name="Liu Y."/>
            <person name="Xu W."/>
            <person name="Pan J."/>
            <person name="Luo Z.H."/>
            <person name="Li M."/>
        </authorList>
    </citation>
    <scope>NUCLEOTIDE SEQUENCE [LARGE SCALE GENOMIC DNA]</scope>
    <source>
        <strain evidence="1">SpSt-418</strain>
    </source>
</reference>
<comment type="caution">
    <text evidence="1">The sequence shown here is derived from an EMBL/GenBank/DDBJ whole genome shotgun (WGS) entry which is preliminary data.</text>
</comment>
<dbReference type="AlphaFoldDB" id="A0A7C3PL92"/>
<evidence type="ECO:0000313" key="1">
    <source>
        <dbReference type="EMBL" id="HFN00697.1"/>
    </source>
</evidence>
<gene>
    <name evidence="1" type="ORF">ENR64_23680</name>
</gene>
<sequence length="88" mass="10192">MKTNYYHPNPIGREFPAAKPQRNWKTHLQTLTQQVIDFFTPVEEPTISSVQDANGVVHWKGYNPATGETVHYDSIQDVLVWLESRNPR</sequence>
<dbReference type="EMBL" id="DSRU01000337">
    <property type="protein sequence ID" value="HFN00697.1"/>
    <property type="molecule type" value="Genomic_DNA"/>
</dbReference>
<protein>
    <submittedName>
        <fullName evidence="1">Uncharacterized protein</fullName>
    </submittedName>
</protein>
<name>A0A7C3PL92_9CYAN</name>
<accession>A0A7C3PL92</accession>
<proteinExistence type="predicted"/>
<organism evidence="1">
    <name type="scientific">Oscillatoriales cyanobacterium SpSt-418</name>
    <dbReference type="NCBI Taxonomy" id="2282169"/>
    <lineage>
        <taxon>Bacteria</taxon>
        <taxon>Bacillati</taxon>
        <taxon>Cyanobacteriota</taxon>
        <taxon>Cyanophyceae</taxon>
        <taxon>Oscillatoriophycideae</taxon>
        <taxon>Oscillatoriales</taxon>
    </lineage>
</organism>